<dbReference type="AlphaFoldDB" id="A0A4P9WIE1"/>
<sequence length="153" mass="16686">MSQGFNWVVMHLTPIILSDKDSYHSAMSVDGDSSAIAQREVRLAPPILASCNPSATAAAESINVPELPTRGVWARPQIELDDAIHLGMEEVEMATFWLQSYGDEEDEDVKELEDQIEVGSGGNQVKPPSQPSSSTGETPKKRKEDHVSGLRLV</sequence>
<evidence type="ECO:0000313" key="3">
    <source>
        <dbReference type="Proteomes" id="UP000269721"/>
    </source>
</evidence>
<protein>
    <submittedName>
        <fullName evidence="2">Uncharacterized protein</fullName>
    </submittedName>
</protein>
<organism evidence="2 3">
    <name type="scientific">Blyttiomyces helicus</name>
    <dbReference type="NCBI Taxonomy" id="388810"/>
    <lineage>
        <taxon>Eukaryota</taxon>
        <taxon>Fungi</taxon>
        <taxon>Fungi incertae sedis</taxon>
        <taxon>Chytridiomycota</taxon>
        <taxon>Chytridiomycota incertae sedis</taxon>
        <taxon>Chytridiomycetes</taxon>
        <taxon>Chytridiomycetes incertae sedis</taxon>
        <taxon>Blyttiomyces</taxon>
    </lineage>
</organism>
<dbReference type="EMBL" id="KZ995610">
    <property type="protein sequence ID" value="RKO90326.1"/>
    <property type="molecule type" value="Genomic_DNA"/>
</dbReference>
<dbReference type="Proteomes" id="UP000269721">
    <property type="component" value="Unassembled WGS sequence"/>
</dbReference>
<feature type="compositionally biased region" description="Basic and acidic residues" evidence="1">
    <location>
        <begin position="138"/>
        <end position="153"/>
    </location>
</feature>
<feature type="compositionally biased region" description="Acidic residues" evidence="1">
    <location>
        <begin position="104"/>
        <end position="116"/>
    </location>
</feature>
<feature type="region of interest" description="Disordered" evidence="1">
    <location>
        <begin position="104"/>
        <end position="153"/>
    </location>
</feature>
<accession>A0A4P9WIE1</accession>
<evidence type="ECO:0000256" key="1">
    <source>
        <dbReference type="SAM" id="MobiDB-lite"/>
    </source>
</evidence>
<keyword evidence="3" id="KW-1185">Reference proteome</keyword>
<evidence type="ECO:0000313" key="2">
    <source>
        <dbReference type="EMBL" id="RKO90326.1"/>
    </source>
</evidence>
<name>A0A4P9WIE1_9FUNG</name>
<proteinExistence type="predicted"/>
<reference evidence="3" key="1">
    <citation type="journal article" date="2018" name="Nat. Microbiol.">
        <title>Leveraging single-cell genomics to expand the fungal tree of life.</title>
        <authorList>
            <person name="Ahrendt S.R."/>
            <person name="Quandt C.A."/>
            <person name="Ciobanu D."/>
            <person name="Clum A."/>
            <person name="Salamov A."/>
            <person name="Andreopoulos B."/>
            <person name="Cheng J.F."/>
            <person name="Woyke T."/>
            <person name="Pelin A."/>
            <person name="Henrissat B."/>
            <person name="Reynolds N.K."/>
            <person name="Benny G.L."/>
            <person name="Smith M.E."/>
            <person name="James T.Y."/>
            <person name="Grigoriev I.V."/>
        </authorList>
    </citation>
    <scope>NUCLEOTIDE SEQUENCE [LARGE SCALE GENOMIC DNA]</scope>
</reference>
<gene>
    <name evidence="2" type="ORF">BDK51DRAFT_26739</name>
</gene>